<gene>
    <name evidence="2" type="ORF">CLH61_08775</name>
</gene>
<comment type="caution">
    <text evidence="2">The sequence shown here is derived from an EMBL/GenBank/DDBJ whole genome shotgun (WGS) entry which is preliminary data.</text>
</comment>
<comment type="similarity">
    <text evidence="1">Belongs to the eIF-2B alpha/beta/delta subunits family.</text>
</comment>
<proteinExistence type="inferred from homology"/>
<dbReference type="SUPFAM" id="SSF100950">
    <property type="entry name" value="NagB/RpiA/CoA transferase-like"/>
    <property type="match status" value="1"/>
</dbReference>
<keyword evidence="2" id="KW-0396">Initiation factor</keyword>
<reference evidence="2 3" key="1">
    <citation type="submission" date="2017-09" db="EMBL/GenBank/DDBJ databases">
        <title>The draft genome sequences of Marinobacter sp. PWS21.</title>
        <authorList>
            <person name="Cao J."/>
        </authorList>
    </citation>
    <scope>NUCLEOTIDE SEQUENCE [LARGE SCALE GENOMIC DNA]</scope>
    <source>
        <strain evidence="2 3">PWS21</strain>
    </source>
</reference>
<protein>
    <submittedName>
        <fullName evidence="2">Initiation factor 2B</fullName>
    </submittedName>
</protein>
<dbReference type="Pfam" id="PF01008">
    <property type="entry name" value="IF-2B"/>
    <property type="match status" value="1"/>
</dbReference>
<dbReference type="PANTHER" id="PTHR43475">
    <property type="entry name" value="METHYLTHIORIBOSE-1-PHOSPHATE ISOMERASE"/>
    <property type="match status" value="1"/>
</dbReference>
<dbReference type="RefSeq" id="WP_099614349.1">
    <property type="nucleotide sequence ID" value="NZ_KZ319370.1"/>
</dbReference>
<dbReference type="AlphaFoldDB" id="A0A2G1UL40"/>
<keyword evidence="2" id="KW-0648">Protein biosynthesis</keyword>
<dbReference type="Gene3D" id="3.40.50.10470">
    <property type="entry name" value="Translation initiation factor eif-2b, domain 2"/>
    <property type="match status" value="1"/>
</dbReference>
<evidence type="ECO:0000256" key="1">
    <source>
        <dbReference type="RuleBase" id="RU003814"/>
    </source>
</evidence>
<dbReference type="GO" id="GO:0019509">
    <property type="term" value="P:L-methionine salvage from methylthioadenosine"/>
    <property type="evidence" value="ECO:0007669"/>
    <property type="project" value="TreeGrafter"/>
</dbReference>
<dbReference type="InterPro" id="IPR037171">
    <property type="entry name" value="NagB/RpiA_transferase-like"/>
</dbReference>
<dbReference type="GO" id="GO:0003743">
    <property type="term" value="F:translation initiation factor activity"/>
    <property type="evidence" value="ECO:0007669"/>
    <property type="project" value="UniProtKB-KW"/>
</dbReference>
<keyword evidence="3" id="KW-1185">Reference proteome</keyword>
<dbReference type="PANTHER" id="PTHR43475:SF3">
    <property type="entry name" value="TRANSLATION INITIATION FACTOR EIF-2B SUBUNIT FAMILY PROTEIN (AFU_ORTHOLOGUE AFUA_2G14290)"/>
    <property type="match status" value="1"/>
</dbReference>
<dbReference type="GO" id="GO:0046523">
    <property type="term" value="F:S-methyl-5-thioribose-1-phosphate isomerase activity"/>
    <property type="evidence" value="ECO:0007669"/>
    <property type="project" value="TreeGrafter"/>
</dbReference>
<evidence type="ECO:0000313" key="2">
    <source>
        <dbReference type="EMBL" id="PHQ15224.1"/>
    </source>
</evidence>
<name>A0A2G1UL40_9GAMM</name>
<evidence type="ECO:0000313" key="3">
    <source>
        <dbReference type="Proteomes" id="UP000231409"/>
    </source>
</evidence>
<sequence length="293" mass="32123">MNDQRDQLVRRLRDDHQSGATQLALNTLFGLREFLEQQADVAADEILELASTLRVTRPSMVPLNNALLRWQQAVFPDGRSRPDNQRLLEVLEAIIGHLQDAAGRVARHAADLIEPGAVILTHSNSSVVQKLFRELYNRKTSFSVIATLSGPGNEGARLAEALDRLTIPVTLITDAQMGLFMARATVAVCGCDSWLADQHFVNKSGTYLMALAARDQGKPCLVLADSFRNSDQTSRTVQLEEMSGKELNGPSGTFITTRNIYFETVPERLVSGRLTEHGLVRTGGPTAGMPAMD</sequence>
<dbReference type="EMBL" id="NTFH01000007">
    <property type="protein sequence ID" value="PHQ15224.1"/>
    <property type="molecule type" value="Genomic_DNA"/>
</dbReference>
<organism evidence="2 3">
    <name type="scientific">Marinobacter profundi</name>
    <dbReference type="NCBI Taxonomy" id="2666256"/>
    <lineage>
        <taxon>Bacteria</taxon>
        <taxon>Pseudomonadati</taxon>
        <taxon>Pseudomonadota</taxon>
        <taxon>Gammaproteobacteria</taxon>
        <taxon>Pseudomonadales</taxon>
        <taxon>Marinobacteraceae</taxon>
        <taxon>Marinobacter</taxon>
    </lineage>
</organism>
<accession>A0A2G1UL40</accession>
<dbReference type="InterPro" id="IPR042529">
    <property type="entry name" value="IF_2B-like_C"/>
</dbReference>
<dbReference type="Proteomes" id="UP000231409">
    <property type="component" value="Unassembled WGS sequence"/>
</dbReference>
<dbReference type="InterPro" id="IPR000649">
    <property type="entry name" value="IF-2B-related"/>
</dbReference>